<evidence type="ECO:0000313" key="1">
    <source>
        <dbReference type="EMBL" id="EHR77566.1"/>
    </source>
</evidence>
<evidence type="ECO:0000313" key="2">
    <source>
        <dbReference type="Proteomes" id="UP000015502"/>
    </source>
</evidence>
<dbReference type="HOGENOM" id="CLU_2695959_0_0_2"/>
<reference evidence="1 2" key="1">
    <citation type="journal article" date="2012" name="J. Bacteriol.">
        <title>Genome sequence of the model hyperthermophilic archaeon Thermococcus litoralis NS-C.</title>
        <authorList>
            <person name="Gardner A.F."/>
            <person name="Kumar S."/>
            <person name="Perler F.B."/>
        </authorList>
    </citation>
    <scope>NUCLEOTIDE SEQUENCE [LARGE SCALE GENOMIC DNA]</scope>
    <source>
        <strain evidence="2">ATCC 51850 / DSM 5473 / JCM 8560 / NS-C</strain>
    </source>
</reference>
<proteinExistence type="predicted"/>
<dbReference type="EMBL" id="CP006670">
    <property type="protein sequence ID" value="EHR77566.1"/>
    <property type="molecule type" value="Genomic_DNA"/>
</dbReference>
<dbReference type="GeneID" id="16549466"/>
<accession>H3ZR97</accession>
<dbReference type="OrthoDB" id="376177at2157"/>
<dbReference type="Proteomes" id="UP000015502">
    <property type="component" value="Chromosome"/>
</dbReference>
<protein>
    <submittedName>
        <fullName evidence="1">Uncharacterized protein</fullName>
    </submittedName>
</protein>
<sequence length="73" mass="9017">MLKKEGLRAEMFKGEIIKKTKEVMRYKKYRENLNRNVKYLSIEETFENPFEREMLIVKPPSEFYQFLNRFQSC</sequence>
<dbReference type="STRING" id="523849.OCC_10694"/>
<name>H3ZR97_THELN</name>
<dbReference type="KEGG" id="tlt:OCC_10694"/>
<organism evidence="1 2">
    <name type="scientific">Thermococcus litoralis (strain ATCC 51850 / DSM 5473 / JCM 8560 / NS-C)</name>
    <dbReference type="NCBI Taxonomy" id="523849"/>
    <lineage>
        <taxon>Archaea</taxon>
        <taxon>Methanobacteriati</taxon>
        <taxon>Methanobacteriota</taxon>
        <taxon>Thermococci</taxon>
        <taxon>Thermococcales</taxon>
        <taxon>Thermococcaceae</taxon>
        <taxon>Thermococcus</taxon>
    </lineage>
</organism>
<gene>
    <name evidence="1" type="ORF">OCC_10694</name>
</gene>
<dbReference type="AlphaFoldDB" id="H3ZR97"/>
<keyword evidence="2" id="KW-1185">Reference proteome</keyword>
<dbReference type="RefSeq" id="WP_004070060.1">
    <property type="nucleotide sequence ID" value="NC_022084.1"/>
</dbReference>
<dbReference type="PaxDb" id="523849-OCC_10694"/>